<dbReference type="InterPro" id="IPR039421">
    <property type="entry name" value="Type_1_exporter"/>
</dbReference>
<dbReference type="AlphaFoldDB" id="A0AA36GQ49"/>
<protein>
    <recommendedName>
        <fullName evidence="3">ABC-type xenobiotic transporter</fullName>
        <ecNumber evidence="3">7.6.2.2</ecNumber>
    </recommendedName>
</protein>
<proteinExistence type="inferred from homology"/>
<dbReference type="GO" id="GO:0008559">
    <property type="term" value="F:ABC-type xenobiotic transporter activity"/>
    <property type="evidence" value="ECO:0007669"/>
    <property type="project" value="UniProtKB-EC"/>
</dbReference>
<dbReference type="PROSITE" id="PS00211">
    <property type="entry name" value="ABC_TRANSPORTER_1"/>
    <property type="match status" value="2"/>
</dbReference>
<dbReference type="GO" id="GO:0015421">
    <property type="term" value="F:ABC-type oligopeptide transporter activity"/>
    <property type="evidence" value="ECO:0007669"/>
    <property type="project" value="TreeGrafter"/>
</dbReference>
<evidence type="ECO:0000256" key="8">
    <source>
        <dbReference type="ARBA" id="ARBA00022840"/>
    </source>
</evidence>
<dbReference type="CDD" id="cd03249">
    <property type="entry name" value="ABC_MTABC3_MDL1_MDL2"/>
    <property type="match status" value="2"/>
</dbReference>
<dbReference type="Gene3D" id="1.20.1560.10">
    <property type="entry name" value="ABC transporter type 1, transmembrane domain"/>
    <property type="match status" value="1"/>
</dbReference>
<dbReference type="FunFam" id="3.40.50.300:FF:000479">
    <property type="entry name" value="Multidrug resistance protein 1A"/>
    <property type="match status" value="1"/>
</dbReference>
<dbReference type="EMBL" id="CATQJL010000112">
    <property type="protein sequence ID" value="CAJ0596142.1"/>
    <property type="molecule type" value="Genomic_DNA"/>
</dbReference>
<organism evidence="17 18">
    <name type="scientific">Cylicocyclus nassatus</name>
    <name type="common">Nematode worm</name>
    <dbReference type="NCBI Taxonomy" id="53992"/>
    <lineage>
        <taxon>Eukaryota</taxon>
        <taxon>Metazoa</taxon>
        <taxon>Ecdysozoa</taxon>
        <taxon>Nematoda</taxon>
        <taxon>Chromadorea</taxon>
        <taxon>Rhabditida</taxon>
        <taxon>Rhabditina</taxon>
        <taxon>Rhabditomorpha</taxon>
        <taxon>Strongyloidea</taxon>
        <taxon>Strongylidae</taxon>
        <taxon>Cylicocyclus</taxon>
    </lineage>
</organism>
<name>A0AA36GQ49_CYLNA</name>
<evidence type="ECO:0000259" key="16">
    <source>
        <dbReference type="PROSITE" id="PS50929"/>
    </source>
</evidence>
<dbReference type="FunFam" id="1.20.1560.10:FF:000018">
    <property type="entry name" value="ATP-binding cassette subfamily B member 11"/>
    <property type="match status" value="1"/>
</dbReference>
<dbReference type="CDD" id="cd18577">
    <property type="entry name" value="ABC_6TM_Pgp_ABCB1_D1_like"/>
    <property type="match status" value="1"/>
</dbReference>
<evidence type="ECO:0000256" key="12">
    <source>
        <dbReference type="ARBA" id="ARBA00023180"/>
    </source>
</evidence>
<feature type="domain" description="ABC transmembrane type-1" evidence="16">
    <location>
        <begin position="52"/>
        <end position="356"/>
    </location>
</feature>
<keyword evidence="7" id="KW-0547">Nucleotide-binding</keyword>
<keyword evidence="6" id="KW-0677">Repeat</keyword>
<feature type="transmembrane region" description="Helical" evidence="14">
    <location>
        <begin position="704"/>
        <end position="726"/>
    </location>
</feature>
<evidence type="ECO:0000256" key="1">
    <source>
        <dbReference type="ARBA" id="ARBA00004141"/>
    </source>
</evidence>
<dbReference type="GO" id="GO:0090374">
    <property type="term" value="P:oligopeptide export from mitochondrion"/>
    <property type="evidence" value="ECO:0007669"/>
    <property type="project" value="TreeGrafter"/>
</dbReference>
<dbReference type="InterPro" id="IPR036640">
    <property type="entry name" value="ABC1_TM_sf"/>
</dbReference>
<feature type="transmembrane region" description="Helical" evidence="14">
    <location>
        <begin position="116"/>
        <end position="140"/>
    </location>
</feature>
<comment type="catalytic activity">
    <reaction evidence="13">
        <text>ATP + H2O + xenobioticSide 1 = ADP + phosphate + xenobioticSide 2.</text>
        <dbReference type="EC" id="7.6.2.2"/>
    </reaction>
</comment>
<keyword evidence="18" id="KW-1185">Reference proteome</keyword>
<keyword evidence="11 14" id="KW-0472">Membrane</keyword>
<keyword evidence="8" id="KW-0067">ATP-binding</keyword>
<comment type="similarity">
    <text evidence="2">Belongs to the ABC transporter superfamily. ABCB family. Multidrug resistance exporter (TC 3.A.1.201) subfamily.</text>
</comment>
<dbReference type="Proteomes" id="UP001176961">
    <property type="component" value="Unassembled WGS sequence"/>
</dbReference>
<gene>
    <name evidence="17" type="ORF">CYNAS_LOCUS8125</name>
</gene>
<dbReference type="PROSITE" id="PS50929">
    <property type="entry name" value="ABC_TM1F"/>
    <property type="match status" value="2"/>
</dbReference>
<dbReference type="InterPro" id="IPR017871">
    <property type="entry name" value="ABC_transporter-like_CS"/>
</dbReference>
<dbReference type="FunFam" id="1.20.1560.10:FF:000009">
    <property type="entry name" value="ABC transporter B family member 1"/>
    <property type="match status" value="1"/>
</dbReference>
<evidence type="ECO:0000256" key="7">
    <source>
        <dbReference type="ARBA" id="ARBA00022741"/>
    </source>
</evidence>
<dbReference type="GO" id="GO:0005743">
    <property type="term" value="C:mitochondrial inner membrane"/>
    <property type="evidence" value="ECO:0007669"/>
    <property type="project" value="TreeGrafter"/>
</dbReference>
<feature type="transmembrane region" description="Helical" evidence="14">
    <location>
        <begin position="216"/>
        <end position="233"/>
    </location>
</feature>
<evidence type="ECO:0000256" key="6">
    <source>
        <dbReference type="ARBA" id="ARBA00022737"/>
    </source>
</evidence>
<dbReference type="InterPro" id="IPR003439">
    <property type="entry name" value="ABC_transporter-like_ATP-bd"/>
</dbReference>
<keyword evidence="4" id="KW-0813">Transport</keyword>
<feature type="transmembrane region" description="Helical" evidence="14">
    <location>
        <begin position="46"/>
        <end position="72"/>
    </location>
</feature>
<dbReference type="GO" id="GO:0005524">
    <property type="term" value="F:ATP binding"/>
    <property type="evidence" value="ECO:0007669"/>
    <property type="project" value="UniProtKB-KW"/>
</dbReference>
<accession>A0AA36GQ49</accession>
<dbReference type="PROSITE" id="PS50893">
    <property type="entry name" value="ABC_TRANSPORTER_2"/>
    <property type="match status" value="2"/>
</dbReference>
<keyword evidence="5 14" id="KW-0812">Transmembrane</keyword>
<feature type="transmembrane region" description="Helical" evidence="14">
    <location>
        <begin position="292"/>
        <end position="318"/>
    </location>
</feature>
<feature type="domain" description="ABC transmembrane type-1" evidence="16">
    <location>
        <begin position="709"/>
        <end position="993"/>
    </location>
</feature>
<evidence type="ECO:0000256" key="11">
    <source>
        <dbReference type="ARBA" id="ARBA00023136"/>
    </source>
</evidence>
<reference evidence="17" key="1">
    <citation type="submission" date="2023-07" db="EMBL/GenBank/DDBJ databases">
        <authorList>
            <consortium name="CYATHOMIX"/>
        </authorList>
    </citation>
    <scope>NUCLEOTIDE SEQUENCE</scope>
    <source>
        <strain evidence="17">N/A</strain>
    </source>
</reference>
<evidence type="ECO:0000313" key="18">
    <source>
        <dbReference type="Proteomes" id="UP001176961"/>
    </source>
</evidence>
<dbReference type="PANTHER" id="PTHR43394">
    <property type="entry name" value="ATP-DEPENDENT PERMEASE MDL1, MITOCHONDRIAL"/>
    <property type="match status" value="1"/>
</dbReference>
<evidence type="ECO:0000256" key="9">
    <source>
        <dbReference type="ARBA" id="ARBA00022967"/>
    </source>
</evidence>
<dbReference type="Pfam" id="PF00005">
    <property type="entry name" value="ABC_tran"/>
    <property type="match status" value="2"/>
</dbReference>
<evidence type="ECO:0000259" key="15">
    <source>
        <dbReference type="PROSITE" id="PS50893"/>
    </source>
</evidence>
<dbReference type="PANTHER" id="PTHR43394:SF27">
    <property type="entry name" value="ATP-DEPENDENT TRANSLOCASE ABCB1-LIKE"/>
    <property type="match status" value="1"/>
</dbReference>
<evidence type="ECO:0000256" key="2">
    <source>
        <dbReference type="ARBA" id="ARBA00007577"/>
    </source>
</evidence>
<dbReference type="FunFam" id="1.20.1560.10:FF:000303">
    <property type="entry name" value="ABC transporter PGP-2"/>
    <property type="match status" value="1"/>
</dbReference>
<keyword evidence="10 14" id="KW-1133">Transmembrane helix</keyword>
<dbReference type="SUPFAM" id="SSF90123">
    <property type="entry name" value="ABC transporter transmembrane region"/>
    <property type="match status" value="2"/>
</dbReference>
<evidence type="ECO:0000313" key="17">
    <source>
        <dbReference type="EMBL" id="CAJ0596142.1"/>
    </source>
</evidence>
<dbReference type="SUPFAM" id="SSF52540">
    <property type="entry name" value="P-loop containing nucleoside triphosphate hydrolases"/>
    <property type="match status" value="2"/>
</dbReference>
<evidence type="ECO:0000256" key="14">
    <source>
        <dbReference type="SAM" id="Phobius"/>
    </source>
</evidence>
<dbReference type="InterPro" id="IPR027417">
    <property type="entry name" value="P-loop_NTPase"/>
</dbReference>
<dbReference type="GO" id="GO:0016887">
    <property type="term" value="F:ATP hydrolysis activity"/>
    <property type="evidence" value="ECO:0007669"/>
    <property type="project" value="InterPro"/>
</dbReference>
<evidence type="ECO:0000256" key="10">
    <source>
        <dbReference type="ARBA" id="ARBA00022989"/>
    </source>
</evidence>
<dbReference type="CDD" id="cd18578">
    <property type="entry name" value="ABC_6TM_Pgp_ABCB1_D2_like"/>
    <property type="match status" value="1"/>
</dbReference>
<sequence>MQYKNEERIPLLSRQFSKASSISDVTKDDTKPAPTKKGILHLASPLDYLLLVLGSLASIIHGAGFSVLGIVLGGMTTVFLRAQNSDFVLGENMSDPNGLPQLTKEEFNKEVKMYCIYYLVLGVAMFVTSYIQIACFESYAEKIAYKLRQIYLKAILRQEISWFDEQQTGNLTARLTDDLERVREGLGDKLSLFIQMVSAFFAGFGVGFAYSWSMTLVMISVAPFIVASASWMGKTVATRTQVEQEIYAVSGAIAEETFSSIRTVHALCGHKRELNRFQKSLEKGRNSGLVKYFYMGVGVGFGQLCTYVSYALAFWYGYILIMKDPDIDRGRILTVFFAVMSGSAALGNCLPHLNNISIGRGAARQVLKVINNQPKIDPYSKDGVVLNNLKGAIRLRNVHFSYPSRKTIPVLKGISIDVAAGQKIALVGGSGCGKSTVVNLLLRFYDPLKGKVTIDDVDVCDLNVQALRDQVGVVSQEPILFDGTLFENIKMGKEDATEAEVREACRLANAADFIKQLPDGYATRVGERGVQLSGGQKQRIAIARAIIKNPKILLLDEATSALDSEAETIVQEALEKVQSGRTTIIVAHRLSTIRNVDQIFVFKNGVIVEQGTHAELMEKHGAFYEMTQAQVLRQQKEMEPMDLDSEETDQFSADGIRRLDSVVSRKSSTRSGVSSIHSMQQDAEEVNVEPTPMSKLFYFNRDKWGFFGLGLLATIIGGTITPVFALVYAQIIGTYSLPVDEMKREVYFWCGMFLVIGAVQALSFFASAMCLGRCGENLTMKLRLEAFRNLLRQDIGFYDDLRHGTGKLCTRFATDAPNVRYVFTRLPSVLSSAVTIIGALVIGFVFGWKLAFVLVILIPLIIGSGYFEMKMHFGKKMRDSKLLEEAGKVASQAVEHIRTVQALNRQEQFHFTYCEYLREPHKENLWQTHTYGFVFAFSQSLIFFMYAVAFWVGSIFVNNKSMMPIDVYRVFFAFMFCGQMVGNISSFIPDVVKARLAASLLFYLIEHPTEIDSLSEDGSRKKLTGNITFRNVYFNYPTRKHVRILRGLSLEVKPGTTVALVGRSGCGKSTVMALLERFYNPKRGTISIDGENIKNLNIRCLREQVCIVSQEPTLFDCTLRENICYGLEEEPSYEKIVEAAKMANIHNFVLTLPQGYDTRVGEKGTQLSGGQKQRIAIARALIRNPPVLLLDEATSALDTESEKVVQEALEVASKGRTCIVIAHRLSTIQNSDVIIMVQEGKSGDRGTHEQLLRRCDLYKRLCETQRLVESQ</sequence>
<evidence type="ECO:0000256" key="4">
    <source>
        <dbReference type="ARBA" id="ARBA00022448"/>
    </source>
</evidence>
<dbReference type="EC" id="7.6.2.2" evidence="3"/>
<dbReference type="SMART" id="SM00382">
    <property type="entry name" value="AAA"/>
    <property type="match status" value="2"/>
</dbReference>
<feature type="transmembrane region" description="Helical" evidence="14">
    <location>
        <begin position="968"/>
        <end position="988"/>
    </location>
</feature>
<feature type="transmembrane region" description="Helical" evidence="14">
    <location>
        <begin position="852"/>
        <end position="869"/>
    </location>
</feature>
<keyword evidence="12" id="KW-0325">Glycoprotein</keyword>
<evidence type="ECO:0000256" key="13">
    <source>
        <dbReference type="ARBA" id="ARBA00034018"/>
    </source>
</evidence>
<comment type="caution">
    <text evidence="17">The sequence shown here is derived from an EMBL/GenBank/DDBJ whole genome shotgun (WGS) entry which is preliminary data.</text>
</comment>
<evidence type="ECO:0000256" key="3">
    <source>
        <dbReference type="ARBA" id="ARBA00012191"/>
    </source>
</evidence>
<keyword evidence="9" id="KW-1278">Translocase</keyword>
<dbReference type="Gene3D" id="3.40.50.300">
    <property type="entry name" value="P-loop containing nucleotide triphosphate hydrolases"/>
    <property type="match status" value="2"/>
</dbReference>
<dbReference type="FunFam" id="3.40.50.300:FF:000205">
    <property type="entry name" value="ABC transporter B family member 4"/>
    <property type="match status" value="1"/>
</dbReference>
<feature type="transmembrane region" description="Helical" evidence="14">
    <location>
        <begin position="931"/>
        <end position="956"/>
    </location>
</feature>
<dbReference type="InterPro" id="IPR011527">
    <property type="entry name" value="ABC1_TM_dom"/>
</dbReference>
<feature type="transmembrane region" description="Helical" evidence="14">
    <location>
        <begin position="826"/>
        <end position="846"/>
    </location>
</feature>
<feature type="transmembrane region" description="Helical" evidence="14">
    <location>
        <begin position="746"/>
        <end position="771"/>
    </location>
</feature>
<dbReference type="Pfam" id="PF00664">
    <property type="entry name" value="ABC_membrane"/>
    <property type="match status" value="2"/>
</dbReference>
<evidence type="ECO:0000256" key="5">
    <source>
        <dbReference type="ARBA" id="ARBA00022692"/>
    </source>
</evidence>
<dbReference type="InterPro" id="IPR003593">
    <property type="entry name" value="AAA+_ATPase"/>
</dbReference>
<comment type="subcellular location">
    <subcellularLocation>
        <location evidence="1">Membrane</location>
        <topology evidence="1">Multi-pass membrane protein</topology>
    </subcellularLocation>
</comment>
<feature type="domain" description="ABC transporter" evidence="15">
    <location>
        <begin position="1027"/>
        <end position="1264"/>
    </location>
</feature>
<feature type="domain" description="ABC transporter" evidence="15">
    <location>
        <begin position="393"/>
        <end position="629"/>
    </location>
</feature>